<dbReference type="RefSeq" id="WP_173898276.1">
    <property type="nucleotide sequence ID" value="NZ_JAJEQE010000045.1"/>
</dbReference>
<organism evidence="1 2">
    <name type="scientific">Hominisplanchenecus faecis</name>
    <dbReference type="NCBI Taxonomy" id="2885351"/>
    <lineage>
        <taxon>Bacteria</taxon>
        <taxon>Bacillati</taxon>
        <taxon>Bacillota</taxon>
        <taxon>Clostridia</taxon>
        <taxon>Lachnospirales</taxon>
        <taxon>Lachnospiraceae</taxon>
        <taxon>Hominisplanchenecus</taxon>
    </lineage>
</organism>
<accession>A0ABS8F0H7</accession>
<sequence>MNIKNLITVATAMMFAAGLLIWSKAGETECIYAIDEKDKMYGVVVSYGNKE</sequence>
<dbReference type="EMBL" id="JAJEQE010000045">
    <property type="protein sequence ID" value="MCC2149869.1"/>
    <property type="molecule type" value="Genomic_DNA"/>
</dbReference>
<proteinExistence type="predicted"/>
<keyword evidence="2" id="KW-1185">Reference proteome</keyword>
<gene>
    <name evidence="1" type="ORF">LKD42_11500</name>
</gene>
<protein>
    <submittedName>
        <fullName evidence="1">Uncharacterized protein</fullName>
    </submittedName>
</protein>
<evidence type="ECO:0000313" key="2">
    <source>
        <dbReference type="Proteomes" id="UP001299235"/>
    </source>
</evidence>
<dbReference type="Proteomes" id="UP001299235">
    <property type="component" value="Unassembled WGS sequence"/>
</dbReference>
<reference evidence="1 2" key="1">
    <citation type="submission" date="2021-10" db="EMBL/GenBank/DDBJ databases">
        <title>Anaerobic single-cell dispensing facilitates the cultivation of human gut bacteria.</title>
        <authorList>
            <person name="Afrizal A."/>
        </authorList>
    </citation>
    <scope>NUCLEOTIDE SEQUENCE [LARGE SCALE GENOMIC DNA]</scope>
    <source>
        <strain evidence="1 2">CLA-AA-H246</strain>
    </source>
</reference>
<name>A0ABS8F0H7_9FIRM</name>
<evidence type="ECO:0000313" key="1">
    <source>
        <dbReference type="EMBL" id="MCC2149869.1"/>
    </source>
</evidence>
<comment type="caution">
    <text evidence="1">The sequence shown here is derived from an EMBL/GenBank/DDBJ whole genome shotgun (WGS) entry which is preliminary data.</text>
</comment>